<feature type="transmembrane region" description="Helical" evidence="7">
    <location>
        <begin position="225"/>
        <end position="242"/>
    </location>
</feature>
<evidence type="ECO:0000256" key="9">
    <source>
        <dbReference type="PIRSR" id="PIRSR600715-1"/>
    </source>
</evidence>
<feature type="transmembrane region" description="Helical" evidence="7">
    <location>
        <begin position="140"/>
        <end position="156"/>
    </location>
</feature>
<evidence type="ECO:0000256" key="6">
    <source>
        <dbReference type="ARBA" id="ARBA00023136"/>
    </source>
</evidence>
<dbReference type="Proteomes" id="UP000228900">
    <property type="component" value="Unassembled WGS sequence"/>
</dbReference>
<comment type="subcellular location">
    <subcellularLocation>
        <location evidence="7">Cell membrane</location>
        <topology evidence="7">Multi-pass membrane protein</topology>
    </subcellularLocation>
    <subcellularLocation>
        <location evidence="1">Membrane</location>
        <topology evidence="1">Multi-pass membrane protein</topology>
    </subcellularLocation>
</comment>
<dbReference type="GO" id="GO:0051301">
    <property type="term" value="P:cell division"/>
    <property type="evidence" value="ECO:0007669"/>
    <property type="project" value="UniProtKB-KW"/>
</dbReference>
<keyword evidence="5 7" id="KW-1133">Transmembrane helix</keyword>
<feature type="transmembrane region" description="Helical" evidence="7">
    <location>
        <begin position="65"/>
        <end position="82"/>
    </location>
</feature>
<feature type="binding site" evidence="9">
    <location>
        <position position="253"/>
    </location>
    <ligand>
        <name>Mg(2+)</name>
        <dbReference type="ChEBI" id="CHEBI:18420"/>
    </ligand>
</feature>
<comment type="similarity">
    <text evidence="2 7">Belongs to the glycosyltransferase 4 family. MraY subfamily.</text>
</comment>
<evidence type="ECO:0000256" key="8">
    <source>
        <dbReference type="NCBIfam" id="TIGR00445"/>
    </source>
</evidence>
<evidence type="ECO:0000256" key="5">
    <source>
        <dbReference type="ARBA" id="ARBA00022989"/>
    </source>
</evidence>
<feature type="transmembrane region" description="Helical" evidence="7">
    <location>
        <begin position="200"/>
        <end position="219"/>
    </location>
</feature>
<comment type="pathway">
    <text evidence="7">Cell wall biogenesis; peptidoglycan biosynthesis.</text>
</comment>
<comment type="cofactor">
    <cofactor evidence="7 9">
        <name>Mg(2+)</name>
        <dbReference type="ChEBI" id="CHEBI:18420"/>
    </cofactor>
</comment>
<protein>
    <recommendedName>
        <fullName evidence="7 8">Phospho-N-acetylmuramoyl-pentapeptide-transferase</fullName>
        <ecNumber evidence="7 8">2.7.8.13</ecNumber>
    </recommendedName>
    <alternativeName>
        <fullName evidence="7">UDP-MurNAc-pentapeptide phosphotransferase</fullName>
    </alternativeName>
</protein>
<feature type="transmembrane region" description="Helical" evidence="7">
    <location>
        <begin position="102"/>
        <end position="120"/>
    </location>
</feature>
<dbReference type="AlphaFoldDB" id="A0A2M6WPW7"/>
<feature type="transmembrane region" description="Helical" evidence="7">
    <location>
        <begin position="324"/>
        <end position="345"/>
    </location>
</feature>
<dbReference type="GO" id="GO:0005886">
    <property type="term" value="C:plasma membrane"/>
    <property type="evidence" value="ECO:0007669"/>
    <property type="project" value="UniProtKB-SubCell"/>
</dbReference>
<keyword evidence="7" id="KW-1003">Cell membrane</keyword>
<keyword evidence="7" id="KW-0573">Peptidoglycan synthesis</keyword>
<keyword evidence="3 7" id="KW-0808">Transferase</keyword>
<evidence type="ECO:0000256" key="2">
    <source>
        <dbReference type="ARBA" id="ARBA00005583"/>
    </source>
</evidence>
<name>A0A2M6WPW7_9BACT</name>
<dbReference type="HAMAP" id="MF_00038">
    <property type="entry name" value="MraY"/>
    <property type="match status" value="1"/>
</dbReference>
<dbReference type="NCBIfam" id="TIGR00445">
    <property type="entry name" value="mraY"/>
    <property type="match status" value="1"/>
</dbReference>
<dbReference type="Pfam" id="PF10555">
    <property type="entry name" value="MraY_sig1"/>
    <property type="match status" value="1"/>
</dbReference>
<keyword evidence="7 9" id="KW-0479">Metal-binding</keyword>
<dbReference type="EC" id="2.7.8.13" evidence="7 8"/>
<feature type="transmembrane region" description="Helical" evidence="7">
    <location>
        <begin position="176"/>
        <end position="193"/>
    </location>
</feature>
<dbReference type="UniPathway" id="UPA00219"/>
<accession>A0A2M6WPW7</accession>
<dbReference type="GO" id="GO:0051992">
    <property type="term" value="F:UDP-N-acetylmuramoyl-L-alanyl-D-glutamyl-meso-2,6-diaminopimelyl-D-alanyl-D-alanine:undecaprenyl-phosphate transferase activity"/>
    <property type="evidence" value="ECO:0007669"/>
    <property type="project" value="RHEA"/>
</dbReference>
<dbReference type="Pfam" id="PF00953">
    <property type="entry name" value="Glycos_transf_4"/>
    <property type="match status" value="1"/>
</dbReference>
<reference evidence="11" key="1">
    <citation type="submission" date="2017-09" db="EMBL/GenBank/DDBJ databases">
        <title>Depth-based differentiation of microbial function through sediment-hosted aquifers and enrichment of novel symbionts in the deep terrestrial subsurface.</title>
        <authorList>
            <person name="Probst A.J."/>
            <person name="Ladd B."/>
            <person name="Jarett J.K."/>
            <person name="Geller-Mcgrath D.E."/>
            <person name="Sieber C.M.K."/>
            <person name="Emerson J.B."/>
            <person name="Anantharaman K."/>
            <person name="Thomas B.C."/>
            <person name="Malmstrom R."/>
            <person name="Stieglmeier M."/>
            <person name="Klingl A."/>
            <person name="Woyke T."/>
            <person name="Ryan C.M."/>
            <person name="Banfield J.F."/>
        </authorList>
    </citation>
    <scope>NUCLEOTIDE SEQUENCE [LARGE SCALE GENOMIC DNA]</scope>
</reference>
<keyword evidence="4 7" id="KW-0812">Transmembrane</keyword>
<keyword evidence="7 9" id="KW-0460">Magnesium</keyword>
<dbReference type="CDD" id="cd06852">
    <property type="entry name" value="GT_MraY"/>
    <property type="match status" value="1"/>
</dbReference>
<dbReference type="GO" id="GO:0008963">
    <property type="term" value="F:phospho-N-acetylmuramoyl-pentapeptide-transferase activity"/>
    <property type="evidence" value="ECO:0007669"/>
    <property type="project" value="UniProtKB-UniRule"/>
</dbReference>
<evidence type="ECO:0000256" key="3">
    <source>
        <dbReference type="ARBA" id="ARBA00022679"/>
    </source>
</evidence>
<feature type="transmembrane region" description="Helical" evidence="7">
    <location>
        <begin position="249"/>
        <end position="269"/>
    </location>
</feature>
<evidence type="ECO:0000256" key="1">
    <source>
        <dbReference type="ARBA" id="ARBA00004141"/>
    </source>
</evidence>
<keyword evidence="7" id="KW-0131">Cell cycle</keyword>
<evidence type="ECO:0000313" key="11">
    <source>
        <dbReference type="Proteomes" id="UP000228900"/>
    </source>
</evidence>
<gene>
    <name evidence="7 10" type="primary">mraY</name>
    <name evidence="10" type="ORF">COT98_01955</name>
</gene>
<comment type="catalytic activity">
    <reaction evidence="7">
        <text>UDP-N-acetyl-alpha-D-muramoyl-L-alanyl-gamma-D-glutamyl-meso-2,6-diaminopimeloyl-D-alanyl-D-alanine + di-trans,octa-cis-undecaprenyl phosphate = di-trans,octa-cis-undecaprenyl diphospho-N-acetyl-alpha-D-muramoyl-L-alanyl-D-glutamyl-meso-2,6-diaminopimeloyl-D-alanyl-D-alanine + UMP</text>
        <dbReference type="Rhea" id="RHEA:28386"/>
        <dbReference type="ChEBI" id="CHEBI:57865"/>
        <dbReference type="ChEBI" id="CHEBI:60392"/>
        <dbReference type="ChEBI" id="CHEBI:61386"/>
        <dbReference type="ChEBI" id="CHEBI:61387"/>
        <dbReference type="EC" id="2.7.8.13"/>
    </reaction>
</comment>
<proteinExistence type="inferred from homology"/>
<dbReference type="GO" id="GO:0071555">
    <property type="term" value="P:cell wall organization"/>
    <property type="evidence" value="ECO:0007669"/>
    <property type="project" value="UniProtKB-KW"/>
</dbReference>
<evidence type="ECO:0000256" key="7">
    <source>
        <dbReference type="HAMAP-Rule" id="MF_00038"/>
    </source>
</evidence>
<comment type="caution">
    <text evidence="10">The sequence shown here is derived from an EMBL/GenBank/DDBJ whole genome shotgun (WGS) entry which is preliminary data.</text>
</comment>
<keyword evidence="7" id="KW-0961">Cell wall biogenesis/degradation</keyword>
<dbReference type="InterPro" id="IPR000715">
    <property type="entry name" value="Glycosyl_transferase_4"/>
</dbReference>
<dbReference type="InterPro" id="IPR018480">
    <property type="entry name" value="PNAcMuramoyl-5peptid_Trfase_CS"/>
</dbReference>
<dbReference type="GO" id="GO:0046872">
    <property type="term" value="F:metal ion binding"/>
    <property type="evidence" value="ECO:0007669"/>
    <property type="project" value="UniProtKB-KW"/>
</dbReference>
<evidence type="ECO:0000256" key="4">
    <source>
        <dbReference type="ARBA" id="ARBA00022692"/>
    </source>
</evidence>
<dbReference type="PANTHER" id="PTHR22926">
    <property type="entry name" value="PHOSPHO-N-ACETYLMURAMOYL-PENTAPEPTIDE-TRANSFERASE"/>
    <property type="match status" value="1"/>
</dbReference>
<keyword evidence="6 7" id="KW-0472">Membrane</keyword>
<keyword evidence="7" id="KW-0133">Cell shape</keyword>
<comment type="function">
    <text evidence="7">Catalyzes the initial step of the lipid cycle reactions in the biosynthesis of the cell wall peptidoglycan: transfers peptidoglycan precursor phospho-MurNAc-pentapeptide from UDP-MurNAc-pentapeptide onto the lipid carrier undecaprenyl phosphate, yielding undecaprenyl-pyrophosphoryl-MurNAc-pentapeptide, known as lipid I.</text>
</comment>
<feature type="transmembrane region" description="Helical" evidence="7">
    <location>
        <begin position="6"/>
        <end position="32"/>
    </location>
</feature>
<dbReference type="GO" id="GO:0009252">
    <property type="term" value="P:peptidoglycan biosynthetic process"/>
    <property type="evidence" value="ECO:0007669"/>
    <property type="project" value="UniProtKB-UniRule"/>
</dbReference>
<dbReference type="EMBL" id="PFAQ01000033">
    <property type="protein sequence ID" value="PIT94847.1"/>
    <property type="molecule type" value="Genomic_DNA"/>
</dbReference>
<dbReference type="InterPro" id="IPR003524">
    <property type="entry name" value="PNAcMuramoyl-5peptid_Trfase"/>
</dbReference>
<evidence type="ECO:0000313" key="10">
    <source>
        <dbReference type="EMBL" id="PIT94847.1"/>
    </source>
</evidence>
<organism evidence="10 11">
    <name type="scientific">Candidatus Falkowbacteria bacterium CG10_big_fil_rev_8_21_14_0_10_39_9</name>
    <dbReference type="NCBI Taxonomy" id="1974566"/>
    <lineage>
        <taxon>Bacteria</taxon>
        <taxon>Candidatus Falkowiibacteriota</taxon>
    </lineage>
</organism>
<dbReference type="GO" id="GO:0008360">
    <property type="term" value="P:regulation of cell shape"/>
    <property type="evidence" value="ECO:0007669"/>
    <property type="project" value="UniProtKB-KW"/>
</dbReference>
<sequence length="349" mass="39102">MMDFYLIKIIFLSTLAFVFAISWTPLLTNILYKYKLGKQIRNSGSTPIFSELHAHKAGTPTMGGVLMWGTLLVFILFFYVIGKIIPIDILKNLNFLTQKETFLPLGALIFSALIGLIDDWLDVRGKGMMGGGGLKMRHRLWLYTIIAVCGALWFYFKLDWTVLHVPFLGNYEIGWWYIPIFILVIVATSFSVNETDGLDGLAGGTLLVSYVAYGIIAFSMGRYDLAAFCGVLMGAMLAFLWFNIAPARFYMGDTGSMSLGVTLGIIALLTNNIFILPFIGFVFVLESGSVIIQLLSKKFRHKKVFLSAPIHHHYQAIGWPETKVVMRFWLIAAVMASVGLMIFLLDKNI</sequence>
<dbReference type="PANTHER" id="PTHR22926:SF5">
    <property type="entry name" value="PHOSPHO-N-ACETYLMURAMOYL-PENTAPEPTIDE-TRANSFERASE HOMOLOG"/>
    <property type="match status" value="1"/>
</dbReference>
<feature type="binding site" evidence="9">
    <location>
        <position position="193"/>
    </location>
    <ligand>
        <name>Mg(2+)</name>
        <dbReference type="ChEBI" id="CHEBI:18420"/>
    </ligand>
</feature>
<keyword evidence="7" id="KW-0132">Cell division</keyword>